<accession>A0A369BGZ6</accession>
<gene>
    <name evidence="13" type="ORF">DFP94_104293</name>
</gene>
<evidence type="ECO:0000256" key="11">
    <source>
        <dbReference type="SAM" id="MobiDB-lite"/>
    </source>
</evidence>
<keyword evidence="8 9" id="KW-0472">Membrane</keyword>
<sequence>MSMPVHQAGNPEEADPAPSSKRVLTGRFSKAFFINKLFKNYFLFSILTLCAVLAMVIFFIGRTAVLVFGDVSPAEFFFSLDWTPEEGRFGAGLFIINTLSLTVLTLIMAVPISVGLAILMAEIAPKWLKKSIRPVLDLLVGIPSIVYGYLGLTVLLPLLRELSGEGLGDGLLAAAIVLTIMILPTISRISDDAIGAVPKKYREAAYALGSTRLQVIFRVVLPAAGRGIVAAVILGMTRAIGETMAVVMVIGNTPQLAKSLFAPASVLTSNIVMQISNVEFDSTWNYALHMMAFLLLLISFALILIIRYLGKKGGAES</sequence>
<feature type="transmembrane region" description="Helical" evidence="9">
    <location>
        <begin position="171"/>
        <end position="194"/>
    </location>
</feature>
<dbReference type="PANTHER" id="PTHR30425">
    <property type="entry name" value="PHOSPHATE TRANSPORT SYSTEM PERMEASE PROTEIN PST"/>
    <property type="match status" value="1"/>
</dbReference>
<keyword evidence="4 10" id="KW-1003">Cell membrane</keyword>
<evidence type="ECO:0000256" key="6">
    <source>
        <dbReference type="ARBA" id="ARBA00022692"/>
    </source>
</evidence>
<evidence type="ECO:0000256" key="5">
    <source>
        <dbReference type="ARBA" id="ARBA00022592"/>
    </source>
</evidence>
<dbReference type="PANTHER" id="PTHR30425:SF1">
    <property type="entry name" value="PHOSPHATE TRANSPORT SYSTEM PERMEASE PROTEIN PSTC"/>
    <property type="match status" value="1"/>
</dbReference>
<proteinExistence type="inferred from homology"/>
<evidence type="ECO:0000259" key="12">
    <source>
        <dbReference type="PROSITE" id="PS50928"/>
    </source>
</evidence>
<dbReference type="GO" id="GO:0006817">
    <property type="term" value="P:phosphate ion transport"/>
    <property type="evidence" value="ECO:0007669"/>
    <property type="project" value="UniProtKB-KW"/>
</dbReference>
<evidence type="ECO:0000256" key="3">
    <source>
        <dbReference type="ARBA" id="ARBA00022448"/>
    </source>
</evidence>
<feature type="transmembrane region" description="Helical" evidence="9">
    <location>
        <begin position="41"/>
        <end position="69"/>
    </location>
</feature>
<keyword evidence="14" id="KW-1185">Reference proteome</keyword>
<evidence type="ECO:0000313" key="13">
    <source>
        <dbReference type="EMBL" id="RCX19836.1"/>
    </source>
</evidence>
<dbReference type="EMBL" id="QPJW01000004">
    <property type="protein sequence ID" value="RCX19836.1"/>
    <property type="molecule type" value="Genomic_DNA"/>
</dbReference>
<keyword evidence="7 9" id="KW-1133">Transmembrane helix</keyword>
<name>A0A369BGZ6_9BACL</name>
<protein>
    <recommendedName>
        <fullName evidence="10">Phosphate transport system permease protein</fullName>
    </recommendedName>
</protein>
<evidence type="ECO:0000256" key="8">
    <source>
        <dbReference type="ARBA" id="ARBA00023136"/>
    </source>
</evidence>
<dbReference type="Pfam" id="PF00528">
    <property type="entry name" value="BPD_transp_1"/>
    <property type="match status" value="1"/>
</dbReference>
<dbReference type="AlphaFoldDB" id="A0A369BGZ6"/>
<evidence type="ECO:0000313" key="14">
    <source>
        <dbReference type="Proteomes" id="UP000253090"/>
    </source>
</evidence>
<dbReference type="InterPro" id="IPR011864">
    <property type="entry name" value="Phosphate_PstC"/>
</dbReference>
<reference evidence="13 14" key="1">
    <citation type="submission" date="2018-07" db="EMBL/GenBank/DDBJ databases">
        <title>Genomic Encyclopedia of Type Strains, Phase III (KMG-III): the genomes of soil and plant-associated and newly described type strains.</title>
        <authorList>
            <person name="Whitman W."/>
        </authorList>
    </citation>
    <scope>NUCLEOTIDE SEQUENCE [LARGE SCALE GENOMIC DNA]</scope>
    <source>
        <strain evidence="13 14">CECT 8333</strain>
    </source>
</reference>
<evidence type="ECO:0000256" key="2">
    <source>
        <dbReference type="ARBA" id="ARBA00007069"/>
    </source>
</evidence>
<comment type="similarity">
    <text evidence="2 10">Belongs to the binding-protein-dependent transport system permease family. CysTW subfamily.</text>
</comment>
<organism evidence="13 14">
    <name type="scientific">Fontibacillus phaseoli</name>
    <dbReference type="NCBI Taxonomy" id="1416533"/>
    <lineage>
        <taxon>Bacteria</taxon>
        <taxon>Bacillati</taxon>
        <taxon>Bacillota</taxon>
        <taxon>Bacilli</taxon>
        <taxon>Bacillales</taxon>
        <taxon>Paenibacillaceae</taxon>
        <taxon>Fontibacillus</taxon>
    </lineage>
</organism>
<evidence type="ECO:0000256" key="9">
    <source>
        <dbReference type="RuleBase" id="RU363032"/>
    </source>
</evidence>
<feature type="domain" description="ABC transmembrane type-1" evidence="12">
    <location>
        <begin position="95"/>
        <end position="306"/>
    </location>
</feature>
<dbReference type="PROSITE" id="PS50928">
    <property type="entry name" value="ABC_TM1"/>
    <property type="match status" value="1"/>
</dbReference>
<dbReference type="NCBIfam" id="TIGR02138">
    <property type="entry name" value="phosphate_pstC"/>
    <property type="match status" value="1"/>
</dbReference>
<dbReference type="GO" id="GO:0005315">
    <property type="term" value="F:phosphate transmembrane transporter activity"/>
    <property type="evidence" value="ECO:0007669"/>
    <property type="project" value="InterPro"/>
</dbReference>
<dbReference type="InterPro" id="IPR051124">
    <property type="entry name" value="Phosphate_Transport_Permease"/>
</dbReference>
<dbReference type="GO" id="GO:0005886">
    <property type="term" value="C:plasma membrane"/>
    <property type="evidence" value="ECO:0007669"/>
    <property type="project" value="UniProtKB-SubCell"/>
</dbReference>
<comment type="caution">
    <text evidence="13">The sequence shown here is derived from an EMBL/GenBank/DDBJ whole genome shotgun (WGS) entry which is preliminary data.</text>
</comment>
<dbReference type="Proteomes" id="UP000253090">
    <property type="component" value="Unassembled WGS sequence"/>
</dbReference>
<feature type="region of interest" description="Disordered" evidence="11">
    <location>
        <begin position="1"/>
        <end position="20"/>
    </location>
</feature>
<evidence type="ECO:0000256" key="10">
    <source>
        <dbReference type="RuleBase" id="RU363054"/>
    </source>
</evidence>
<keyword evidence="3 9" id="KW-0813">Transport</keyword>
<comment type="function">
    <text evidence="10">Part of the binding-protein-dependent transport system for phosphate; probably responsible for the translocation of the substrate across the membrane.</text>
</comment>
<comment type="subcellular location">
    <subcellularLocation>
        <location evidence="1 9">Cell membrane</location>
        <topology evidence="1 9">Multi-pass membrane protein</topology>
    </subcellularLocation>
</comment>
<feature type="transmembrane region" description="Helical" evidence="9">
    <location>
        <begin position="89"/>
        <end position="118"/>
    </location>
</feature>
<dbReference type="CDD" id="cd06261">
    <property type="entry name" value="TM_PBP2"/>
    <property type="match status" value="1"/>
</dbReference>
<feature type="transmembrane region" description="Helical" evidence="9">
    <location>
        <begin position="215"/>
        <end position="236"/>
    </location>
</feature>
<dbReference type="InterPro" id="IPR035906">
    <property type="entry name" value="MetI-like_sf"/>
</dbReference>
<keyword evidence="5 10" id="KW-0592">Phosphate transport</keyword>
<keyword evidence="6 9" id="KW-0812">Transmembrane</keyword>
<evidence type="ECO:0000256" key="4">
    <source>
        <dbReference type="ARBA" id="ARBA00022475"/>
    </source>
</evidence>
<evidence type="ECO:0000256" key="7">
    <source>
        <dbReference type="ARBA" id="ARBA00022989"/>
    </source>
</evidence>
<evidence type="ECO:0000256" key="1">
    <source>
        <dbReference type="ARBA" id="ARBA00004651"/>
    </source>
</evidence>
<feature type="transmembrane region" description="Helical" evidence="9">
    <location>
        <begin position="138"/>
        <end position="159"/>
    </location>
</feature>
<dbReference type="InterPro" id="IPR000515">
    <property type="entry name" value="MetI-like"/>
</dbReference>
<feature type="transmembrane region" description="Helical" evidence="9">
    <location>
        <begin position="286"/>
        <end position="309"/>
    </location>
</feature>
<dbReference type="Gene3D" id="1.10.3720.10">
    <property type="entry name" value="MetI-like"/>
    <property type="match status" value="1"/>
</dbReference>
<dbReference type="SUPFAM" id="SSF161098">
    <property type="entry name" value="MetI-like"/>
    <property type="match status" value="1"/>
</dbReference>